<reference evidence="3 4" key="1">
    <citation type="submission" date="2018-04" db="EMBL/GenBank/DDBJ databases">
        <authorList>
            <person name="Hagen T."/>
        </authorList>
    </citation>
    <scope>NUCLEOTIDE SEQUENCE [LARGE SCALE GENOMIC DNA]</scope>
    <source>
        <strain evidence="3 4">TPD7009</strain>
    </source>
</reference>
<feature type="compositionally biased region" description="Basic and acidic residues" evidence="1">
    <location>
        <begin position="57"/>
        <end position="66"/>
    </location>
</feature>
<protein>
    <recommendedName>
        <fullName evidence="2">Flagellar hook-length control protein-like C-terminal domain-containing protein</fullName>
    </recommendedName>
</protein>
<accession>A0AA92H9H0</accession>
<organism evidence="3 4">
    <name type="scientific">Rhizobium rhizogenes</name>
    <name type="common">Agrobacterium rhizogenes</name>
    <dbReference type="NCBI Taxonomy" id="359"/>
    <lineage>
        <taxon>Bacteria</taxon>
        <taxon>Pseudomonadati</taxon>
        <taxon>Pseudomonadota</taxon>
        <taxon>Alphaproteobacteria</taxon>
        <taxon>Hyphomicrobiales</taxon>
        <taxon>Rhizobiaceae</taxon>
        <taxon>Rhizobium/Agrobacterium group</taxon>
        <taxon>Rhizobium</taxon>
    </lineage>
</organism>
<dbReference type="Proteomes" id="UP000244335">
    <property type="component" value="Unassembled WGS sequence"/>
</dbReference>
<dbReference type="CDD" id="cd17470">
    <property type="entry name" value="T3SS_Flik_C"/>
    <property type="match status" value="1"/>
</dbReference>
<dbReference type="InterPro" id="IPR021136">
    <property type="entry name" value="Flagellar_hook_control-like_C"/>
</dbReference>
<feature type="region of interest" description="Disordered" evidence="1">
    <location>
        <begin position="1"/>
        <end position="117"/>
    </location>
</feature>
<feature type="region of interest" description="Disordered" evidence="1">
    <location>
        <begin position="172"/>
        <end position="198"/>
    </location>
</feature>
<dbReference type="EMBL" id="QDFR01000003">
    <property type="protein sequence ID" value="PVE54107.1"/>
    <property type="molecule type" value="Genomic_DNA"/>
</dbReference>
<feature type="compositionally biased region" description="Low complexity" evidence="1">
    <location>
        <begin position="430"/>
        <end position="442"/>
    </location>
</feature>
<feature type="compositionally biased region" description="Polar residues" evidence="1">
    <location>
        <begin position="409"/>
        <end position="429"/>
    </location>
</feature>
<evidence type="ECO:0000259" key="2">
    <source>
        <dbReference type="Pfam" id="PF02120"/>
    </source>
</evidence>
<dbReference type="RefSeq" id="WP_116493162.1">
    <property type="nucleotide sequence ID" value="NZ_QDFR01000003.1"/>
</dbReference>
<feature type="domain" description="Flagellar hook-length control protein-like C-terminal" evidence="2">
    <location>
        <begin position="342"/>
        <end position="416"/>
    </location>
</feature>
<dbReference type="Gene3D" id="3.30.750.140">
    <property type="match status" value="1"/>
</dbReference>
<feature type="compositionally biased region" description="Basic and acidic residues" evidence="1">
    <location>
        <begin position="476"/>
        <end position="489"/>
    </location>
</feature>
<evidence type="ECO:0000256" key="1">
    <source>
        <dbReference type="SAM" id="MobiDB-lite"/>
    </source>
</evidence>
<evidence type="ECO:0000313" key="3">
    <source>
        <dbReference type="EMBL" id="PVE54107.1"/>
    </source>
</evidence>
<feature type="compositionally biased region" description="Polar residues" evidence="1">
    <location>
        <begin position="67"/>
        <end position="84"/>
    </location>
</feature>
<dbReference type="AlphaFoldDB" id="A0AA92H9H0"/>
<feature type="region of interest" description="Disordered" evidence="1">
    <location>
        <begin position="409"/>
        <end position="489"/>
    </location>
</feature>
<name>A0AA92H9H0_RHIRH</name>
<sequence>MNVLSNLVPSHADAVKVTNGRDRGGSSKQGGSGFSDALGAAGDRTARQPAPANSAKADSKAQDSDKAQSTPSSAALTDTKQTVSDRPADKSQDAAPARSTSADDKQPPAEGEVVDEAAQSKPALLLKLVDTSVSVQTAPVAPVAAEAPTETEEPATSLADLVKFIETLTKATNTSEMPVEGDKDDTDSDKPGDDADLTNVASTSADLMSLLAATTAPKDQPVVPVHAEAKAKPADGAALLPVAPPSEDDLAMPTTVVRLSKGDAPAIDLHIASHEDGSLKVDASLSSAPNVDVVQVLDSRRYLALSPTSNAANVTASMATDPDWATAMAAKTSGAPLVTSTGQVVHTLKIQMSPVELGHVTAAMKLVGDELSVHLTAHTLKGYAELQKDSSAILDALKSQGFSVDQVTVSLSSTSDRQDNTNSNTNRQPNDLNQQGAQQGQRGNDDRSQEQFYRQTRQSAPEEVNGNDISAQPETLPRDTSARPDHVYL</sequence>
<feature type="compositionally biased region" description="Polar residues" evidence="1">
    <location>
        <begin position="450"/>
        <end position="459"/>
    </location>
</feature>
<gene>
    <name evidence="3" type="ORF">DC430_12790</name>
</gene>
<dbReference type="Pfam" id="PF02120">
    <property type="entry name" value="Flg_hook"/>
    <property type="match status" value="1"/>
</dbReference>
<dbReference type="InterPro" id="IPR038610">
    <property type="entry name" value="FliK-like_C_sf"/>
</dbReference>
<evidence type="ECO:0000313" key="4">
    <source>
        <dbReference type="Proteomes" id="UP000244335"/>
    </source>
</evidence>
<comment type="caution">
    <text evidence="3">The sequence shown here is derived from an EMBL/GenBank/DDBJ whole genome shotgun (WGS) entry which is preliminary data.</text>
</comment>
<proteinExistence type="predicted"/>